<dbReference type="GO" id="GO:0000124">
    <property type="term" value="C:SAGA complex"/>
    <property type="evidence" value="ECO:0007669"/>
    <property type="project" value="UniProtKB-ARBA"/>
</dbReference>
<keyword evidence="5" id="KW-0539">Nucleus</keyword>
<dbReference type="Gene3D" id="1.10.20.10">
    <property type="entry name" value="Histone, subunit A"/>
    <property type="match status" value="1"/>
</dbReference>
<dbReference type="GO" id="GO:0006366">
    <property type="term" value="P:transcription by RNA polymerase II"/>
    <property type="evidence" value="ECO:0007669"/>
    <property type="project" value="InterPro"/>
</dbReference>
<evidence type="ECO:0000256" key="2">
    <source>
        <dbReference type="ARBA" id="ARBA00023015"/>
    </source>
</evidence>
<dbReference type="SUPFAM" id="SSF47113">
    <property type="entry name" value="Histone-fold"/>
    <property type="match status" value="1"/>
</dbReference>
<comment type="similarity">
    <text evidence="6">Belongs to the SPT3 family.</text>
</comment>
<name>A0A069DSF8_9HEMI</name>
<dbReference type="FunFam" id="1.10.20.10:FF:000023">
    <property type="entry name" value="transcription initiation protein SPT3 homolog"/>
    <property type="match status" value="1"/>
</dbReference>
<dbReference type="GO" id="GO:0016740">
    <property type="term" value="F:transferase activity"/>
    <property type="evidence" value="ECO:0007669"/>
    <property type="project" value="UniProtKB-KW"/>
</dbReference>
<accession>A0A069DSF8</accession>
<proteinExistence type="evidence at transcript level"/>
<organism evidence="7">
    <name type="scientific">Panstrongylus megistus</name>
    <dbReference type="NCBI Taxonomy" id="65343"/>
    <lineage>
        <taxon>Eukaryota</taxon>
        <taxon>Metazoa</taxon>
        <taxon>Ecdysozoa</taxon>
        <taxon>Arthropoda</taxon>
        <taxon>Hexapoda</taxon>
        <taxon>Insecta</taxon>
        <taxon>Pterygota</taxon>
        <taxon>Neoptera</taxon>
        <taxon>Paraneoptera</taxon>
        <taxon>Hemiptera</taxon>
        <taxon>Heteroptera</taxon>
        <taxon>Panheteroptera</taxon>
        <taxon>Cimicomorpha</taxon>
        <taxon>Reduviidae</taxon>
        <taxon>Triatominae</taxon>
        <taxon>Panstrongylus</taxon>
    </lineage>
</organism>
<dbReference type="GO" id="GO:0006357">
    <property type="term" value="P:regulation of transcription by RNA polymerase II"/>
    <property type="evidence" value="ECO:0007669"/>
    <property type="project" value="UniProtKB-ARBA"/>
</dbReference>
<protein>
    <submittedName>
        <fullName evidence="7">Putative histone acetyltransferase pcaf/saga subunit supt3h/spt3</fullName>
    </submittedName>
</protein>
<keyword evidence="2" id="KW-0805">Transcription regulation</keyword>
<evidence type="ECO:0000313" key="7">
    <source>
        <dbReference type="EMBL" id="JAC86671.1"/>
    </source>
</evidence>
<dbReference type="GO" id="GO:0046982">
    <property type="term" value="F:protein heterodimerization activity"/>
    <property type="evidence" value="ECO:0007669"/>
    <property type="project" value="InterPro"/>
</dbReference>
<dbReference type="GO" id="GO:0003713">
    <property type="term" value="F:transcription coactivator activity"/>
    <property type="evidence" value="ECO:0007669"/>
    <property type="project" value="TreeGrafter"/>
</dbReference>
<dbReference type="EMBL" id="GBGD01002218">
    <property type="protein sequence ID" value="JAC86671.1"/>
    <property type="molecule type" value="mRNA"/>
</dbReference>
<dbReference type="GO" id="GO:0005634">
    <property type="term" value="C:nucleus"/>
    <property type="evidence" value="ECO:0007669"/>
    <property type="project" value="UniProtKB-SubCell"/>
</dbReference>
<dbReference type="PANTHER" id="PTHR11380">
    <property type="entry name" value="TRANSCRIPTION INITIATION FACTOR TFIID/SUPT3-RELATED"/>
    <property type="match status" value="1"/>
</dbReference>
<dbReference type="AlphaFoldDB" id="A0A069DSF8"/>
<dbReference type="InterPro" id="IPR003195">
    <property type="entry name" value="TFIID_TAF13"/>
</dbReference>
<evidence type="ECO:0000256" key="1">
    <source>
        <dbReference type="ARBA" id="ARBA00004123"/>
    </source>
</evidence>
<evidence type="ECO:0000256" key="3">
    <source>
        <dbReference type="ARBA" id="ARBA00023159"/>
    </source>
</evidence>
<dbReference type="PANTHER" id="PTHR11380:SF16">
    <property type="entry name" value="TRANSCRIPTION INITIATION PROTEIN SPT3 HOMOLOG"/>
    <property type="match status" value="1"/>
</dbReference>
<evidence type="ECO:0000256" key="6">
    <source>
        <dbReference type="ARBA" id="ARBA00061274"/>
    </source>
</evidence>
<comment type="subcellular location">
    <subcellularLocation>
        <location evidence="1">Nucleus</location>
    </subcellularLocation>
</comment>
<keyword evidence="7" id="KW-0808">Transferase</keyword>
<dbReference type="Pfam" id="PF02269">
    <property type="entry name" value="TFIID-18kDa"/>
    <property type="match status" value="1"/>
</dbReference>
<sequence>STSLNSKDENSQGKNISFVKDIQLMMFGLGDCPNPLLETAQLIEVIVLEQMISLLFQAKEVADLRGAITVGPEDVLFLMRNNISALKRLISYLGMKDGKNALNKIMASEEVPDLPPTLLPASQTEHIERENELSMELDLNEEIKGKPSVTWKKSRKGYCLQFLEKIGIEEDDLEGVDDEIKEERLSRANSLTMNLSSTAYEEYHMSRCASFASNQMSTKRFVDWLKFVGRYRDEICGPLSEILVYLSKETIATIIDMVLTLREETNQESMIQPPPINPDEIREVIRRCLSQQSVPMSLFSRDVMPTINKKLIAI</sequence>
<keyword evidence="3" id="KW-0010">Activator</keyword>
<dbReference type="InterPro" id="IPR009072">
    <property type="entry name" value="Histone-fold"/>
</dbReference>
<evidence type="ECO:0000256" key="5">
    <source>
        <dbReference type="ARBA" id="ARBA00023242"/>
    </source>
</evidence>
<keyword evidence="4" id="KW-0804">Transcription</keyword>
<evidence type="ECO:0000256" key="4">
    <source>
        <dbReference type="ARBA" id="ARBA00023163"/>
    </source>
</evidence>
<dbReference type="CDD" id="cd07978">
    <property type="entry name" value="HFD_TAF13"/>
    <property type="match status" value="1"/>
</dbReference>
<reference evidence="7" key="1">
    <citation type="journal article" date="2015" name="J. Med. Entomol.">
        <title>A Deep Insight Into the Sialotranscriptome of the Chagas Disease Vector, Panstrongylus megistus (Hemiptera: Heteroptera).</title>
        <authorList>
            <person name="Ribeiro J.M."/>
            <person name="Schwarz A."/>
            <person name="Francischetti I.M."/>
        </authorList>
    </citation>
    <scope>NUCLEOTIDE SEQUENCE</scope>
    <source>
        <tissue evidence="7">Salivary glands</tissue>
    </source>
</reference>
<feature type="non-terminal residue" evidence="7">
    <location>
        <position position="1"/>
    </location>
</feature>